<feature type="chain" id="PRO_5043790494" evidence="4">
    <location>
        <begin position="19"/>
        <end position="590"/>
    </location>
</feature>
<dbReference type="Gene3D" id="1.25.40.10">
    <property type="entry name" value="Tetratricopeptide repeat domain"/>
    <property type="match status" value="2"/>
</dbReference>
<accession>A0AAW8B415</accession>
<dbReference type="PROSITE" id="PS50005">
    <property type="entry name" value="TPR"/>
    <property type="match status" value="1"/>
</dbReference>
<reference evidence="5" key="1">
    <citation type="journal article" date="2010" name="Int. J. Syst. Evol. Microbiol.">
        <title>Porticoccus litoralis gen. nov., sp. nov., a gammaproteobacterium isolated from the Yellow Sea.</title>
        <authorList>
            <person name="Oh H.M."/>
            <person name="Kim H."/>
            <person name="Kim K.M."/>
            <person name="Min G.S."/>
            <person name="Cho J.C."/>
        </authorList>
    </citation>
    <scope>NUCLEOTIDE SEQUENCE</scope>
    <source>
        <strain evidence="5">DSM 25064</strain>
    </source>
</reference>
<evidence type="ECO:0000313" key="5">
    <source>
        <dbReference type="EMBL" id="MDP1520220.1"/>
    </source>
</evidence>
<keyword evidence="4" id="KW-0732">Signal</keyword>
<organism evidence="5 6">
    <name type="scientific">Porticoccus litoralis</name>
    <dbReference type="NCBI Taxonomy" id="434086"/>
    <lineage>
        <taxon>Bacteria</taxon>
        <taxon>Pseudomonadati</taxon>
        <taxon>Pseudomonadota</taxon>
        <taxon>Gammaproteobacteria</taxon>
        <taxon>Cellvibrionales</taxon>
        <taxon>Porticoccaceae</taxon>
        <taxon>Porticoccus</taxon>
    </lineage>
</organism>
<dbReference type="PANTHER" id="PTHR44943">
    <property type="entry name" value="CELLULOSE SYNTHASE OPERON PROTEIN C"/>
    <property type="match status" value="1"/>
</dbReference>
<keyword evidence="6" id="KW-1185">Reference proteome</keyword>
<dbReference type="AlphaFoldDB" id="A0AAW8B415"/>
<proteinExistence type="predicted"/>
<dbReference type="EMBL" id="JAUUUU010000002">
    <property type="protein sequence ID" value="MDP1520220.1"/>
    <property type="molecule type" value="Genomic_DNA"/>
</dbReference>
<evidence type="ECO:0000256" key="2">
    <source>
        <dbReference type="ARBA" id="ARBA00022803"/>
    </source>
</evidence>
<evidence type="ECO:0000256" key="3">
    <source>
        <dbReference type="PROSITE-ProRule" id="PRU00339"/>
    </source>
</evidence>
<name>A0AAW8B415_9GAMM</name>
<dbReference type="Pfam" id="PF13429">
    <property type="entry name" value="TPR_15"/>
    <property type="match status" value="1"/>
</dbReference>
<dbReference type="InterPro" id="IPR019734">
    <property type="entry name" value="TPR_rpt"/>
</dbReference>
<dbReference type="PROSITE" id="PS51257">
    <property type="entry name" value="PROKAR_LIPOPROTEIN"/>
    <property type="match status" value="1"/>
</dbReference>
<dbReference type="RefSeq" id="WP_305169787.1">
    <property type="nucleotide sequence ID" value="NZ_JAUUUU010000002.1"/>
</dbReference>
<keyword evidence="1" id="KW-0677">Repeat</keyword>
<dbReference type="Pfam" id="PF13432">
    <property type="entry name" value="TPR_16"/>
    <property type="match status" value="2"/>
</dbReference>
<reference evidence="5" key="2">
    <citation type="submission" date="2023-08" db="EMBL/GenBank/DDBJ databases">
        <authorList>
            <person name="Luo J."/>
        </authorList>
    </citation>
    <scope>NUCLEOTIDE SEQUENCE</scope>
    <source>
        <strain evidence="5">DSM 25064</strain>
    </source>
</reference>
<dbReference type="InterPro" id="IPR011990">
    <property type="entry name" value="TPR-like_helical_dom_sf"/>
</dbReference>
<dbReference type="InterPro" id="IPR051685">
    <property type="entry name" value="Ycf3/AcsC/BcsC/TPR_MFPF"/>
</dbReference>
<gene>
    <name evidence="5" type="ORF">Q8A57_04485</name>
</gene>
<evidence type="ECO:0000256" key="4">
    <source>
        <dbReference type="SAM" id="SignalP"/>
    </source>
</evidence>
<evidence type="ECO:0000313" key="6">
    <source>
        <dbReference type="Proteomes" id="UP001178354"/>
    </source>
</evidence>
<dbReference type="SUPFAM" id="SSF48452">
    <property type="entry name" value="TPR-like"/>
    <property type="match status" value="2"/>
</dbReference>
<protein>
    <submittedName>
        <fullName evidence="5">Tetratricopeptide repeat protein</fullName>
    </submittedName>
</protein>
<feature type="signal peptide" evidence="4">
    <location>
        <begin position="1"/>
        <end position="18"/>
    </location>
</feature>
<dbReference type="PANTHER" id="PTHR44943:SF8">
    <property type="entry name" value="TPR REPEAT-CONTAINING PROTEIN MJ0263"/>
    <property type="match status" value="1"/>
</dbReference>
<evidence type="ECO:0000256" key="1">
    <source>
        <dbReference type="ARBA" id="ARBA00022737"/>
    </source>
</evidence>
<keyword evidence="2 3" id="KW-0802">TPR repeat</keyword>
<comment type="caution">
    <text evidence="5">The sequence shown here is derived from an EMBL/GenBank/DDBJ whole genome shotgun (WGS) entry which is preliminary data.</text>
</comment>
<sequence length="590" mass="65536">MFQHFTRLSGIAMPTLLACSFILTGCSTPQGNQVVSDQPAAVVPTTAPGEQPKADEEAVEYPVRAFPTETLYDLLVAELAGMDNNLPLALSNYLIQARATRDPGIVARAARVAAYAENHPALLEMSLLWSDIEPDNLDARSVATLSLGREGRLTEALQHAEFALKQGDQEPIMGLTVSAGGSTPAQRQTLLDAYTDLRSRLPRDETVLLTYAMLLRQQGQFLTALATVDELLEQAPAKESAIMLKAQLLHQLGKKQEATKFLGTVLDGLADSKRLRLQYARFLAEDDLLGAYQQLNTLMVQYPHDAELAYTLALVCRGLNKNEEARELYTQLSKNPNMAAAAHYELGQLAEEENNSDAVLLHYRAVRNGPKFLPAVVKLGRFMASNGQLSSAQLYMSQLRLEYPHYSAQLYQIESELLVENQLIGDARLILSEALEHFPNNISLLYSRSILSERENDFASSEQDLRAILAQDANNSMALNALGYTLTLHTDRYEEARQLILRALELNPGDPAIIDSLGWVLFQLGEYDTAIIHLQEALEKMPDPEIAAHLGEALWANDQQEEALQIWQQILEQHPDNPIILETMQRLQAE</sequence>
<dbReference type="Proteomes" id="UP001178354">
    <property type="component" value="Unassembled WGS sequence"/>
</dbReference>
<dbReference type="SMART" id="SM00028">
    <property type="entry name" value="TPR"/>
    <property type="match status" value="7"/>
</dbReference>
<feature type="repeat" description="TPR" evidence="3">
    <location>
        <begin position="511"/>
        <end position="544"/>
    </location>
</feature>